<organism evidence="1 2">
    <name type="scientific">Candidatus Defluviibacterium haderslevense</name>
    <dbReference type="NCBI Taxonomy" id="2981993"/>
    <lineage>
        <taxon>Bacteria</taxon>
        <taxon>Pseudomonadati</taxon>
        <taxon>Bacteroidota</taxon>
        <taxon>Saprospiria</taxon>
        <taxon>Saprospirales</taxon>
        <taxon>Saprospiraceae</taxon>
        <taxon>Candidatus Defluviibacterium</taxon>
    </lineage>
</organism>
<dbReference type="InterPro" id="IPR038056">
    <property type="entry name" value="YjbR-like_sf"/>
</dbReference>
<name>A0A9D7XEM0_9BACT</name>
<dbReference type="Gene3D" id="3.90.1150.30">
    <property type="match status" value="1"/>
</dbReference>
<dbReference type="AlphaFoldDB" id="A0A9D7XEM0"/>
<evidence type="ECO:0000313" key="2">
    <source>
        <dbReference type="Proteomes" id="UP000808349"/>
    </source>
</evidence>
<gene>
    <name evidence="1" type="ORF">IPO85_09650</name>
</gene>
<proteinExistence type="predicted"/>
<keyword evidence="1" id="KW-0238">DNA-binding</keyword>
<dbReference type="SUPFAM" id="SSF142906">
    <property type="entry name" value="YjbR-like"/>
    <property type="match status" value="1"/>
</dbReference>
<sequence length="116" mass="13420">MNIEQFLDYGMSKPFVTQDFPFGPETLVLRVHGKIFALTGLDDAEFKVNLKCDPDWALELRSEHDEIQPGYHMNKKHWNTVHFDGTLGNKLLKELIDKSYDLVYQSLPKSLKVPQV</sequence>
<dbReference type="InterPro" id="IPR058532">
    <property type="entry name" value="YjbR/MT2646/Rv2570-like"/>
</dbReference>
<dbReference type="Proteomes" id="UP000808349">
    <property type="component" value="Unassembled WGS sequence"/>
</dbReference>
<dbReference type="EMBL" id="JADKFW010000005">
    <property type="protein sequence ID" value="MBK9717761.1"/>
    <property type="molecule type" value="Genomic_DNA"/>
</dbReference>
<dbReference type="PANTHER" id="PTHR35145">
    <property type="entry name" value="CYTOPLASMIC PROTEIN-RELATED"/>
    <property type="match status" value="1"/>
</dbReference>
<dbReference type="GO" id="GO:0003677">
    <property type="term" value="F:DNA binding"/>
    <property type="evidence" value="ECO:0007669"/>
    <property type="project" value="UniProtKB-KW"/>
</dbReference>
<protein>
    <submittedName>
        <fullName evidence="1">MmcQ/YjbR family DNA-binding protein</fullName>
    </submittedName>
</protein>
<dbReference type="PANTHER" id="PTHR35145:SF1">
    <property type="entry name" value="CYTOPLASMIC PROTEIN"/>
    <property type="match status" value="1"/>
</dbReference>
<reference evidence="1 2" key="1">
    <citation type="submission" date="2020-10" db="EMBL/GenBank/DDBJ databases">
        <title>Connecting structure to function with the recovery of over 1000 high-quality activated sludge metagenome-assembled genomes encoding full-length rRNA genes using long-read sequencing.</title>
        <authorList>
            <person name="Singleton C.M."/>
            <person name="Petriglieri F."/>
            <person name="Kristensen J.M."/>
            <person name="Kirkegaard R.H."/>
            <person name="Michaelsen T.Y."/>
            <person name="Andersen M.H."/>
            <person name="Karst S.M."/>
            <person name="Dueholm M.S."/>
            <person name="Nielsen P.H."/>
            <person name="Albertsen M."/>
        </authorList>
    </citation>
    <scope>NUCLEOTIDE SEQUENCE [LARGE SCALE GENOMIC DNA]</scope>
    <source>
        <strain evidence="1">Ribe_18-Q3-R11-54_BAT3C.373</strain>
    </source>
</reference>
<evidence type="ECO:0000313" key="1">
    <source>
        <dbReference type="EMBL" id="MBK9717761.1"/>
    </source>
</evidence>
<comment type="caution">
    <text evidence="1">The sequence shown here is derived from an EMBL/GenBank/DDBJ whole genome shotgun (WGS) entry which is preliminary data.</text>
</comment>
<dbReference type="InterPro" id="IPR007351">
    <property type="entry name" value="YjbR"/>
</dbReference>
<accession>A0A9D7XEM0</accession>
<dbReference type="Pfam" id="PF04237">
    <property type="entry name" value="YjbR"/>
    <property type="match status" value="1"/>
</dbReference>